<evidence type="ECO:0000259" key="1">
    <source>
        <dbReference type="Pfam" id="PF13649"/>
    </source>
</evidence>
<dbReference type="Gene3D" id="3.40.50.150">
    <property type="entry name" value="Vaccinia Virus protein VP39"/>
    <property type="match status" value="1"/>
</dbReference>
<feature type="domain" description="Methyltransferase" evidence="1">
    <location>
        <begin position="30"/>
        <end position="97"/>
    </location>
</feature>
<dbReference type="Proteomes" id="UP000031637">
    <property type="component" value="Chromosome"/>
</dbReference>
<reference evidence="2 3" key="1">
    <citation type="journal article" date="2014" name="Syst. Appl. Microbiol.">
        <title>Complete genomes of freshwater sulfur oxidizers Sulfuricella denitrificans skB26 and Sulfuritalea hydrogenivorans sk43H: genetic insights into the sulfur oxidation pathway of betaproteobacteria.</title>
        <authorList>
            <person name="Watanabe T."/>
            <person name="Kojima H."/>
            <person name="Fukui M."/>
        </authorList>
    </citation>
    <scope>NUCLEOTIDE SEQUENCE [LARGE SCALE GENOMIC DNA]</scope>
    <source>
        <strain evidence="2">DSM22779</strain>
    </source>
</reference>
<organism evidence="2 3">
    <name type="scientific">Sulfuritalea hydrogenivorans sk43H</name>
    <dbReference type="NCBI Taxonomy" id="1223802"/>
    <lineage>
        <taxon>Bacteria</taxon>
        <taxon>Pseudomonadati</taxon>
        <taxon>Pseudomonadota</taxon>
        <taxon>Betaproteobacteria</taxon>
        <taxon>Nitrosomonadales</taxon>
        <taxon>Sterolibacteriaceae</taxon>
        <taxon>Sulfuritalea</taxon>
    </lineage>
</organism>
<evidence type="ECO:0000313" key="2">
    <source>
        <dbReference type="EMBL" id="BAO30251.1"/>
    </source>
</evidence>
<protein>
    <submittedName>
        <fullName evidence="2">Putative tellurite resistance protein</fullName>
    </submittedName>
</protein>
<dbReference type="AlphaFoldDB" id="W0SGU1"/>
<dbReference type="KEGG" id="shd:SUTH_02468"/>
<dbReference type="InterPro" id="IPR029063">
    <property type="entry name" value="SAM-dependent_MTases_sf"/>
</dbReference>
<dbReference type="HOGENOM" id="CLU_056435_5_2_4"/>
<dbReference type="SUPFAM" id="SSF53335">
    <property type="entry name" value="S-adenosyl-L-methionine-dependent methyltransferases"/>
    <property type="match status" value="1"/>
</dbReference>
<evidence type="ECO:0000313" key="3">
    <source>
        <dbReference type="Proteomes" id="UP000031637"/>
    </source>
</evidence>
<dbReference type="Pfam" id="PF13649">
    <property type="entry name" value="Methyltransf_25"/>
    <property type="match status" value="1"/>
</dbReference>
<name>W0SGU1_9PROT</name>
<dbReference type="InterPro" id="IPR041698">
    <property type="entry name" value="Methyltransf_25"/>
</dbReference>
<dbReference type="CDD" id="cd02440">
    <property type="entry name" value="AdoMet_MTases"/>
    <property type="match status" value="1"/>
</dbReference>
<dbReference type="STRING" id="1223802.SUTH_02468"/>
<accession>W0SGU1</accession>
<gene>
    <name evidence="2" type="ORF">SUTH_02468</name>
</gene>
<dbReference type="EMBL" id="AP012547">
    <property type="protein sequence ID" value="BAO30251.1"/>
    <property type="molecule type" value="Genomic_DNA"/>
</dbReference>
<proteinExistence type="predicted"/>
<keyword evidence="3" id="KW-1185">Reference proteome</keyword>
<sequence length="185" mass="20251">MIPDMTQHMSEMTSHWVERFMPLIAAGGSVLDLACGGGRHSLLLAGHGYRVEAVDRDAGSLAEISARAPGIATREADLEGGPWPYHGRAFDGIVVTNYLYRPLLPLLLNALEVNGVLIYETFMVGNERFGKPSNPAFLLRPGELLDVVRRRLVVVAFEQGEVAAPRPAVVQRLCATRRIDPLLPQ</sequence>